<name>E3MNB4_CAERE</name>
<sequence length="199" mass="22390">MSTSTLERTPSEDSLFLAALREPCTESIEKPFTGFYDKFNFTVSVLALLTFGAIVNLLSILPCYPTSLIGTIGTIACSIWYNLHGRKMTRNEVVYFNVSNMLEVEHTEFRFGLPANDDDCLTPGDGEQREAPQPQTLWDALFTDEKSMQMERFYKKHYGGVHANATKALMEYEAKKSKREEKSQKLSLTSTASSTSKSL</sequence>
<accession>E3MNB4</accession>
<dbReference type="KEGG" id="crq:GCK72_017451"/>
<feature type="compositionally biased region" description="Basic and acidic residues" evidence="1">
    <location>
        <begin position="174"/>
        <end position="184"/>
    </location>
</feature>
<gene>
    <name evidence="3" type="ORF">CRE_04916</name>
</gene>
<keyword evidence="2" id="KW-0812">Transmembrane</keyword>
<dbReference type="GeneID" id="9814472"/>
<dbReference type="InParanoid" id="E3MNB4"/>
<dbReference type="CTD" id="9814472"/>
<evidence type="ECO:0000313" key="4">
    <source>
        <dbReference type="Proteomes" id="UP000008281"/>
    </source>
</evidence>
<dbReference type="HOGENOM" id="CLU_1455679_0_0_1"/>
<dbReference type="AlphaFoldDB" id="E3MNB4"/>
<evidence type="ECO:0000256" key="2">
    <source>
        <dbReference type="SAM" id="Phobius"/>
    </source>
</evidence>
<dbReference type="STRING" id="31234.E3MNB4"/>
<organism evidence="4">
    <name type="scientific">Caenorhabditis remanei</name>
    <name type="common">Caenorhabditis vulgaris</name>
    <dbReference type="NCBI Taxonomy" id="31234"/>
    <lineage>
        <taxon>Eukaryota</taxon>
        <taxon>Metazoa</taxon>
        <taxon>Ecdysozoa</taxon>
        <taxon>Nematoda</taxon>
        <taxon>Chromadorea</taxon>
        <taxon>Rhabditida</taxon>
        <taxon>Rhabditina</taxon>
        <taxon>Rhabditomorpha</taxon>
        <taxon>Rhabditoidea</taxon>
        <taxon>Rhabditidae</taxon>
        <taxon>Peloderinae</taxon>
        <taxon>Caenorhabditis</taxon>
    </lineage>
</organism>
<dbReference type="OrthoDB" id="5862332at2759"/>
<feature type="transmembrane region" description="Helical" evidence="2">
    <location>
        <begin position="64"/>
        <end position="83"/>
    </location>
</feature>
<feature type="transmembrane region" description="Helical" evidence="2">
    <location>
        <begin position="39"/>
        <end position="58"/>
    </location>
</feature>
<keyword evidence="4" id="KW-1185">Reference proteome</keyword>
<evidence type="ECO:0000313" key="3">
    <source>
        <dbReference type="EMBL" id="EFP05973.1"/>
    </source>
</evidence>
<feature type="region of interest" description="Disordered" evidence="1">
    <location>
        <begin position="174"/>
        <end position="199"/>
    </location>
</feature>
<reference evidence="3" key="1">
    <citation type="submission" date="2007-07" db="EMBL/GenBank/DDBJ databases">
        <title>PCAP assembly of the Caenorhabditis remanei genome.</title>
        <authorList>
            <consortium name="The Caenorhabditis remanei Sequencing Consortium"/>
            <person name="Wilson R.K."/>
        </authorList>
    </citation>
    <scope>NUCLEOTIDE SEQUENCE [LARGE SCALE GENOMIC DNA]</scope>
    <source>
        <strain evidence="3">PB4641</strain>
    </source>
</reference>
<feature type="compositionally biased region" description="Low complexity" evidence="1">
    <location>
        <begin position="185"/>
        <end position="199"/>
    </location>
</feature>
<evidence type="ECO:0000256" key="1">
    <source>
        <dbReference type="SAM" id="MobiDB-lite"/>
    </source>
</evidence>
<dbReference type="EMBL" id="DS268459">
    <property type="protein sequence ID" value="EFP05973.1"/>
    <property type="molecule type" value="Genomic_DNA"/>
</dbReference>
<protein>
    <submittedName>
        <fullName evidence="3">Uncharacterized protein</fullName>
    </submittedName>
</protein>
<proteinExistence type="predicted"/>
<dbReference type="RefSeq" id="XP_003102354.2">
    <property type="nucleotide sequence ID" value="XM_003102306.2"/>
</dbReference>
<dbReference type="OMA" id="QPQTLWD"/>
<dbReference type="FunCoup" id="E3MNB4">
    <property type="interactions" value="202"/>
</dbReference>
<dbReference type="eggNOG" id="ENOG502THPD">
    <property type="taxonomic scope" value="Eukaryota"/>
</dbReference>
<keyword evidence="2" id="KW-1133">Transmembrane helix</keyword>
<dbReference type="Proteomes" id="UP000008281">
    <property type="component" value="Unassembled WGS sequence"/>
</dbReference>
<keyword evidence="2" id="KW-0472">Membrane</keyword>